<reference evidence="4" key="1">
    <citation type="submission" date="2015-07" db="EMBL/GenBank/DDBJ databases">
        <authorList>
            <person name="Ju K.-S."/>
            <person name="Doroghazi J.R."/>
            <person name="Metcalf W.W."/>
        </authorList>
    </citation>
    <scope>NUCLEOTIDE SEQUENCE [LARGE SCALE GENOMIC DNA]</scope>
    <source>
        <strain evidence="4">NRRL ISP-5002</strain>
    </source>
</reference>
<dbReference type="InterPro" id="IPR036291">
    <property type="entry name" value="NAD(P)-bd_dom_sf"/>
</dbReference>
<dbReference type="Pfam" id="PF05368">
    <property type="entry name" value="NmrA"/>
    <property type="match status" value="1"/>
</dbReference>
<evidence type="ECO:0000256" key="1">
    <source>
        <dbReference type="SAM" id="MobiDB-lite"/>
    </source>
</evidence>
<dbReference type="Proteomes" id="UP000037982">
    <property type="component" value="Unassembled WGS sequence"/>
</dbReference>
<dbReference type="Gene3D" id="3.90.25.10">
    <property type="entry name" value="UDP-galactose 4-epimerase, domain 1"/>
    <property type="match status" value="1"/>
</dbReference>
<keyword evidence="4" id="KW-1185">Reference proteome</keyword>
<sequence>MILVTGATGTVGRPLVRALRDRGAAVRALVRDTGGLPAEWDDRVHPVIADLNDAGSLAPALDGIDAVYLLTPVDPEAAQQARTVIDAAAKAGRPRVVLQAATGVGRRTSHVRFFEAHAAGLDHVRASGLPWTVLAPNGFLQNFLALAPSLRSGTLALPTGKAAVSYVDARDVGEAAAEVLTTGGHDGRIYELTGPEALTHEEIAGLIGAVLGREIIYRATTPGRARAALLDAGLDEWRASGLVELYGMYAAGEAATVTEEIPRLLGRPARSLTAFLTEHAPALRATPPTSQPPTSQERPA</sequence>
<evidence type="ECO:0000313" key="4">
    <source>
        <dbReference type="Proteomes" id="UP000037982"/>
    </source>
</evidence>
<dbReference type="SUPFAM" id="SSF51735">
    <property type="entry name" value="NAD(P)-binding Rossmann-fold domains"/>
    <property type="match status" value="1"/>
</dbReference>
<name>A0A0N1JVP1_9ACTN</name>
<dbReference type="PANTHER" id="PTHR43162:SF1">
    <property type="entry name" value="PRESTALK A DIFFERENTIATION PROTEIN A"/>
    <property type="match status" value="1"/>
</dbReference>
<dbReference type="AlphaFoldDB" id="A0A0N1JVP1"/>
<gene>
    <name evidence="3" type="ORF">ADL29_39920</name>
</gene>
<feature type="domain" description="NmrA-like" evidence="2">
    <location>
        <begin position="2"/>
        <end position="221"/>
    </location>
</feature>
<proteinExistence type="predicted"/>
<protein>
    <recommendedName>
        <fullName evidence="2">NmrA-like domain-containing protein</fullName>
    </recommendedName>
</protein>
<accession>A0A0N1JVP1</accession>
<comment type="caution">
    <text evidence="3">The sequence shown here is derived from an EMBL/GenBank/DDBJ whole genome shotgun (WGS) entry which is preliminary data.</text>
</comment>
<feature type="compositionally biased region" description="Low complexity" evidence="1">
    <location>
        <begin position="286"/>
        <end position="300"/>
    </location>
</feature>
<dbReference type="PATRIC" id="fig|66876.3.peg.8759"/>
<feature type="region of interest" description="Disordered" evidence="1">
    <location>
        <begin position="278"/>
        <end position="300"/>
    </location>
</feature>
<dbReference type="EMBL" id="LGKG01000207">
    <property type="protein sequence ID" value="KPC58583.1"/>
    <property type="molecule type" value="Genomic_DNA"/>
</dbReference>
<dbReference type="RefSeq" id="WP_053928337.1">
    <property type="nucleotide sequence ID" value="NZ_LGKG01000207.1"/>
</dbReference>
<dbReference type="Gene3D" id="3.40.50.720">
    <property type="entry name" value="NAD(P)-binding Rossmann-like Domain"/>
    <property type="match status" value="1"/>
</dbReference>
<organism evidence="3 4">
    <name type="scientific">Streptomyces chattanoogensis</name>
    <dbReference type="NCBI Taxonomy" id="66876"/>
    <lineage>
        <taxon>Bacteria</taxon>
        <taxon>Bacillati</taxon>
        <taxon>Actinomycetota</taxon>
        <taxon>Actinomycetes</taxon>
        <taxon>Kitasatosporales</taxon>
        <taxon>Streptomycetaceae</taxon>
        <taxon>Streptomyces</taxon>
    </lineage>
</organism>
<dbReference type="PANTHER" id="PTHR43162">
    <property type="match status" value="1"/>
</dbReference>
<evidence type="ECO:0000259" key="2">
    <source>
        <dbReference type="Pfam" id="PF05368"/>
    </source>
</evidence>
<evidence type="ECO:0000313" key="3">
    <source>
        <dbReference type="EMBL" id="KPC58583.1"/>
    </source>
</evidence>
<dbReference type="CDD" id="cd05269">
    <property type="entry name" value="TMR_SDR_a"/>
    <property type="match status" value="1"/>
</dbReference>
<dbReference type="InterPro" id="IPR008030">
    <property type="entry name" value="NmrA-like"/>
</dbReference>
<dbReference type="InterPro" id="IPR051604">
    <property type="entry name" value="Ergot_Alk_Oxidoreductase"/>
</dbReference>